<comment type="subcellular location">
    <subcellularLocation>
        <location evidence="1">Cytoplasm</location>
        <location evidence="1">Cytoskeleton</location>
    </subcellularLocation>
</comment>
<dbReference type="SUPFAM" id="SSF143575">
    <property type="entry name" value="GAS2 domain-like"/>
    <property type="match status" value="1"/>
</dbReference>
<evidence type="ECO:0000256" key="2">
    <source>
        <dbReference type="ARBA" id="ARBA00022490"/>
    </source>
</evidence>
<dbReference type="PROSITE" id="PS51460">
    <property type="entry name" value="GAR"/>
    <property type="match status" value="1"/>
</dbReference>
<dbReference type="OrthoDB" id="5559380at2759"/>
<dbReference type="Gene3D" id="3.30.920.20">
    <property type="entry name" value="Gas2-like domain"/>
    <property type="match status" value="1"/>
</dbReference>
<protein>
    <recommendedName>
        <fullName evidence="4">GAR domain-containing protein</fullName>
    </recommendedName>
</protein>
<reference evidence="6" key="1">
    <citation type="submission" date="2013-05" db="EMBL/GenBank/DDBJ databases">
        <title>The Genome sequence of Mucor circinelloides f. circinelloides 1006PhL.</title>
        <authorList>
            <consortium name="The Broad Institute Genomics Platform"/>
            <person name="Cuomo C."/>
            <person name="Earl A."/>
            <person name="Findley K."/>
            <person name="Lee S.C."/>
            <person name="Walker B."/>
            <person name="Young S."/>
            <person name="Zeng Q."/>
            <person name="Gargeya S."/>
            <person name="Fitzgerald M."/>
            <person name="Haas B."/>
            <person name="Abouelleil A."/>
            <person name="Allen A.W."/>
            <person name="Alvarado L."/>
            <person name="Arachchi H.M."/>
            <person name="Berlin A.M."/>
            <person name="Chapman S.B."/>
            <person name="Gainer-Dewar J."/>
            <person name="Goldberg J."/>
            <person name="Griggs A."/>
            <person name="Gujja S."/>
            <person name="Hansen M."/>
            <person name="Howarth C."/>
            <person name="Imamovic A."/>
            <person name="Ireland A."/>
            <person name="Larimer J."/>
            <person name="McCowan C."/>
            <person name="Murphy C."/>
            <person name="Pearson M."/>
            <person name="Poon T.W."/>
            <person name="Priest M."/>
            <person name="Roberts A."/>
            <person name="Saif S."/>
            <person name="Shea T."/>
            <person name="Sisk P."/>
            <person name="Sykes S."/>
            <person name="Wortman J."/>
            <person name="Nusbaum C."/>
            <person name="Birren B."/>
        </authorList>
    </citation>
    <scope>NUCLEOTIDE SEQUENCE [LARGE SCALE GENOMIC DNA]</scope>
    <source>
        <strain evidence="6">1006PhL</strain>
    </source>
</reference>
<dbReference type="InParanoid" id="S2JRR0"/>
<keyword evidence="3" id="KW-0206">Cytoskeleton</keyword>
<dbReference type="Pfam" id="PF02187">
    <property type="entry name" value="GAS2"/>
    <property type="match status" value="1"/>
</dbReference>
<sequence>MSSMGGKKMYTCKLMTYADRRGGQFKNNKVLIRVGGGWQDLEFFLLEHSSLMASDVVVRSFGATGNTNHGWRN</sequence>
<evidence type="ECO:0000313" key="6">
    <source>
        <dbReference type="Proteomes" id="UP000014254"/>
    </source>
</evidence>
<name>S2JRR0_MUCC1</name>
<gene>
    <name evidence="5" type="ORF">HMPREF1544_00418</name>
</gene>
<accession>S2JRR0</accession>
<keyword evidence="2" id="KW-0963">Cytoplasm</keyword>
<keyword evidence="6" id="KW-1185">Reference proteome</keyword>
<dbReference type="GO" id="GO:0008017">
    <property type="term" value="F:microtubule binding"/>
    <property type="evidence" value="ECO:0007669"/>
    <property type="project" value="InterPro"/>
</dbReference>
<evidence type="ECO:0000259" key="4">
    <source>
        <dbReference type="PROSITE" id="PS51460"/>
    </source>
</evidence>
<dbReference type="AlphaFoldDB" id="S2JRR0"/>
<dbReference type="EMBL" id="KE123898">
    <property type="protein sequence ID" value="EPB92689.1"/>
    <property type="molecule type" value="Genomic_DNA"/>
</dbReference>
<dbReference type="Proteomes" id="UP000014254">
    <property type="component" value="Unassembled WGS sequence"/>
</dbReference>
<dbReference type="STRING" id="1220926.S2JRR0"/>
<evidence type="ECO:0000313" key="5">
    <source>
        <dbReference type="EMBL" id="EPB92689.1"/>
    </source>
</evidence>
<dbReference type="VEuPathDB" id="FungiDB:HMPREF1544_00418"/>
<proteinExistence type="predicted"/>
<dbReference type="InterPro" id="IPR003108">
    <property type="entry name" value="GAR_dom"/>
</dbReference>
<feature type="domain" description="GAR" evidence="4">
    <location>
        <begin position="1"/>
        <end position="52"/>
    </location>
</feature>
<dbReference type="InterPro" id="IPR036534">
    <property type="entry name" value="GAR_dom_sf"/>
</dbReference>
<evidence type="ECO:0000256" key="3">
    <source>
        <dbReference type="ARBA" id="ARBA00023212"/>
    </source>
</evidence>
<organism evidence="5 6">
    <name type="scientific">Mucor circinelloides f. circinelloides (strain 1006PhL)</name>
    <name type="common">Mucormycosis agent</name>
    <name type="synonym">Calyptromyces circinelloides</name>
    <dbReference type="NCBI Taxonomy" id="1220926"/>
    <lineage>
        <taxon>Eukaryota</taxon>
        <taxon>Fungi</taxon>
        <taxon>Fungi incertae sedis</taxon>
        <taxon>Mucoromycota</taxon>
        <taxon>Mucoromycotina</taxon>
        <taxon>Mucoromycetes</taxon>
        <taxon>Mucorales</taxon>
        <taxon>Mucorineae</taxon>
        <taxon>Mucoraceae</taxon>
        <taxon>Mucor</taxon>
    </lineage>
</organism>
<evidence type="ECO:0000256" key="1">
    <source>
        <dbReference type="ARBA" id="ARBA00004245"/>
    </source>
</evidence>
<dbReference type="GO" id="GO:0005856">
    <property type="term" value="C:cytoskeleton"/>
    <property type="evidence" value="ECO:0007669"/>
    <property type="project" value="UniProtKB-SubCell"/>
</dbReference>